<gene>
    <name evidence="7" type="ORF">OE747_22820</name>
</gene>
<keyword evidence="5" id="KW-0029">Amino-acid transport</keyword>
<organism evidence="7 8">
    <name type="scientific">Ruegeria aquimaris</name>
    <dbReference type="NCBI Taxonomy" id="2984333"/>
    <lineage>
        <taxon>Bacteria</taxon>
        <taxon>Pseudomonadati</taxon>
        <taxon>Pseudomonadota</taxon>
        <taxon>Alphaproteobacteria</taxon>
        <taxon>Rhodobacterales</taxon>
        <taxon>Roseobacteraceae</taxon>
        <taxon>Ruegeria</taxon>
    </lineage>
</organism>
<dbReference type="SUPFAM" id="SSF52540">
    <property type="entry name" value="P-loop containing nucleoside triphosphate hydrolases"/>
    <property type="match status" value="1"/>
</dbReference>
<reference evidence="7 8" key="1">
    <citation type="submission" date="2022-10" db="EMBL/GenBank/DDBJ databases">
        <title>Ruegeria sp. nov., isolated from ocean surface sediments.</title>
        <authorList>
            <person name="He W."/>
            <person name="Xue H.-P."/>
            <person name="Zhang D.-F."/>
        </authorList>
    </citation>
    <scope>NUCLEOTIDE SEQUENCE [LARGE SCALE GENOMIC DNA]</scope>
    <source>
        <strain evidence="7 8">XHP0148</strain>
    </source>
</reference>
<keyword evidence="3" id="KW-0547">Nucleotide-binding</keyword>
<dbReference type="CDD" id="cd03224">
    <property type="entry name" value="ABC_TM1139_LivF_branched"/>
    <property type="match status" value="1"/>
</dbReference>
<keyword evidence="8" id="KW-1185">Reference proteome</keyword>
<evidence type="ECO:0000259" key="6">
    <source>
        <dbReference type="PROSITE" id="PS50893"/>
    </source>
</evidence>
<dbReference type="GO" id="GO:0005524">
    <property type="term" value="F:ATP binding"/>
    <property type="evidence" value="ECO:0007669"/>
    <property type="project" value="UniProtKB-KW"/>
</dbReference>
<dbReference type="PROSITE" id="PS50893">
    <property type="entry name" value="ABC_TRANSPORTER_2"/>
    <property type="match status" value="1"/>
</dbReference>
<dbReference type="RefSeq" id="WP_263830771.1">
    <property type="nucleotide sequence ID" value="NZ_JAOWLB010000029.1"/>
</dbReference>
<dbReference type="InterPro" id="IPR003593">
    <property type="entry name" value="AAA+_ATPase"/>
</dbReference>
<protein>
    <submittedName>
        <fullName evidence="7">ABC transporter ATP-binding protein</fullName>
    </submittedName>
</protein>
<dbReference type="InterPro" id="IPR003439">
    <property type="entry name" value="ABC_transporter-like_ATP-bd"/>
</dbReference>
<dbReference type="PANTHER" id="PTHR43820:SF4">
    <property type="entry name" value="HIGH-AFFINITY BRANCHED-CHAIN AMINO ACID TRANSPORT ATP-BINDING PROTEIN LIVF"/>
    <property type="match status" value="1"/>
</dbReference>
<dbReference type="Gene3D" id="3.40.50.300">
    <property type="entry name" value="P-loop containing nucleotide triphosphate hydrolases"/>
    <property type="match status" value="1"/>
</dbReference>
<name>A0ABT3ARG1_9RHOB</name>
<dbReference type="EMBL" id="JAOWLB010000029">
    <property type="protein sequence ID" value="MCV2891167.1"/>
    <property type="molecule type" value="Genomic_DNA"/>
</dbReference>
<dbReference type="PROSITE" id="PS00211">
    <property type="entry name" value="ABC_TRANSPORTER_1"/>
    <property type="match status" value="1"/>
</dbReference>
<sequence length="246" mass="25785">MSKLGVFDISVRYGKVPAVNDLTLHVTEGERVFVSGPNGAGKSSLLKAISGAVATSHGRIEMDGDLLTGCAPEAIARLGLSMVPEGREIFGALTVEENLRVGTGLRRDASAVEEDIADIYDSFPILGERRGAAAGALSGGQQQMLAIGRALMTNPKLIMVDEPSLGLAPKIVDQVYDTLCALQEERGLTLLIVEQSSLRAARVGGRMVLMRGGRIVGEGNAADMADRDALAAAYFGNSPTETEATT</sequence>
<evidence type="ECO:0000256" key="2">
    <source>
        <dbReference type="ARBA" id="ARBA00022448"/>
    </source>
</evidence>
<evidence type="ECO:0000313" key="8">
    <source>
        <dbReference type="Proteomes" id="UP001320899"/>
    </source>
</evidence>
<dbReference type="Pfam" id="PF00005">
    <property type="entry name" value="ABC_tran"/>
    <property type="match status" value="1"/>
</dbReference>
<dbReference type="Proteomes" id="UP001320899">
    <property type="component" value="Unassembled WGS sequence"/>
</dbReference>
<dbReference type="SMART" id="SM00382">
    <property type="entry name" value="AAA"/>
    <property type="match status" value="1"/>
</dbReference>
<keyword evidence="2" id="KW-0813">Transport</keyword>
<evidence type="ECO:0000256" key="4">
    <source>
        <dbReference type="ARBA" id="ARBA00022840"/>
    </source>
</evidence>
<evidence type="ECO:0000256" key="1">
    <source>
        <dbReference type="ARBA" id="ARBA00005417"/>
    </source>
</evidence>
<accession>A0ABT3ARG1</accession>
<proteinExistence type="inferred from homology"/>
<evidence type="ECO:0000313" key="7">
    <source>
        <dbReference type="EMBL" id="MCV2891167.1"/>
    </source>
</evidence>
<comment type="similarity">
    <text evidence="1">Belongs to the ABC transporter superfamily.</text>
</comment>
<dbReference type="PANTHER" id="PTHR43820">
    <property type="entry name" value="HIGH-AFFINITY BRANCHED-CHAIN AMINO ACID TRANSPORT ATP-BINDING PROTEIN LIVF"/>
    <property type="match status" value="1"/>
</dbReference>
<dbReference type="InterPro" id="IPR027417">
    <property type="entry name" value="P-loop_NTPase"/>
</dbReference>
<dbReference type="InterPro" id="IPR017871">
    <property type="entry name" value="ABC_transporter-like_CS"/>
</dbReference>
<evidence type="ECO:0000256" key="3">
    <source>
        <dbReference type="ARBA" id="ARBA00022741"/>
    </source>
</evidence>
<keyword evidence="4 7" id="KW-0067">ATP-binding</keyword>
<comment type="caution">
    <text evidence="7">The sequence shown here is derived from an EMBL/GenBank/DDBJ whole genome shotgun (WGS) entry which is preliminary data.</text>
</comment>
<evidence type="ECO:0000256" key="5">
    <source>
        <dbReference type="ARBA" id="ARBA00022970"/>
    </source>
</evidence>
<feature type="domain" description="ABC transporter" evidence="6">
    <location>
        <begin position="4"/>
        <end position="237"/>
    </location>
</feature>
<dbReference type="InterPro" id="IPR052156">
    <property type="entry name" value="BCAA_Transport_ATP-bd_LivF"/>
</dbReference>